<protein>
    <submittedName>
        <fullName evidence="1">Uncharacterized protein</fullName>
    </submittedName>
</protein>
<dbReference type="EMBL" id="APRP01000011">
    <property type="protein sequence ID" value="ENX03605.1"/>
    <property type="molecule type" value="Genomic_DNA"/>
</dbReference>
<accession>N9NNQ3</accession>
<dbReference type="HOGENOM" id="CLU_148464_0_0_6"/>
<dbReference type="AlphaFoldDB" id="N9NNQ3"/>
<dbReference type="RefSeq" id="WP_005215155.1">
    <property type="nucleotide sequence ID" value="NZ_KB850089.1"/>
</dbReference>
<dbReference type="Proteomes" id="UP000013248">
    <property type="component" value="Unassembled WGS sequence"/>
</dbReference>
<proteinExistence type="predicted"/>
<dbReference type="STRING" id="1217705.F900_00699"/>
<name>N9NNQ3_9GAMM</name>
<sequence>MNAVTQIRTINWSRFTIDEWLKQYAAFLSINRMRGGHEPNHLEINTIYWLVRENDNSGRSSHGKFVYLQINEFEYDQVDSLIRDALSCEQICKSAQVCIQLYLIKMIEGLSDESMTERFIFGQTKIREMVFCGRYYLCGHDKRLKLDLLG</sequence>
<dbReference type="eggNOG" id="ENOG5031RBM">
    <property type="taxonomic scope" value="Bacteria"/>
</dbReference>
<evidence type="ECO:0000313" key="1">
    <source>
        <dbReference type="EMBL" id="ENX03605.1"/>
    </source>
</evidence>
<comment type="caution">
    <text evidence="1">The sequence shown here is derived from an EMBL/GenBank/DDBJ whole genome shotgun (WGS) entry which is preliminary data.</text>
</comment>
<organism evidence="1 2">
    <name type="scientific">Acinetobacter modestus</name>
    <dbReference type="NCBI Taxonomy" id="1776740"/>
    <lineage>
        <taxon>Bacteria</taxon>
        <taxon>Pseudomonadati</taxon>
        <taxon>Pseudomonadota</taxon>
        <taxon>Gammaproteobacteria</taxon>
        <taxon>Moraxellales</taxon>
        <taxon>Moraxellaceae</taxon>
        <taxon>Acinetobacter</taxon>
    </lineage>
</organism>
<gene>
    <name evidence="1" type="ORF">F900_00699</name>
</gene>
<reference evidence="1 2" key="1">
    <citation type="submission" date="2013-02" db="EMBL/GenBank/DDBJ databases">
        <title>The Genome Sequence of Acinetobacter sp. ANC 3862.</title>
        <authorList>
            <consortium name="The Broad Institute Genome Sequencing Platform"/>
            <consortium name="The Broad Institute Genome Sequencing Center for Infectious Disease"/>
            <person name="Cerqueira G."/>
            <person name="Feldgarden M."/>
            <person name="Courvalin P."/>
            <person name="Perichon B."/>
            <person name="Grillot-Courvalin C."/>
            <person name="Clermont D."/>
            <person name="Rocha E."/>
            <person name="Yoon E.-J."/>
            <person name="Nemec A."/>
            <person name="Walker B."/>
            <person name="Young S.K."/>
            <person name="Zeng Q."/>
            <person name="Gargeya S."/>
            <person name="Fitzgerald M."/>
            <person name="Haas B."/>
            <person name="Abouelleil A."/>
            <person name="Alvarado L."/>
            <person name="Arachchi H.M."/>
            <person name="Berlin A.M."/>
            <person name="Chapman S.B."/>
            <person name="Dewar J."/>
            <person name="Goldberg J."/>
            <person name="Griggs A."/>
            <person name="Gujja S."/>
            <person name="Hansen M."/>
            <person name="Howarth C."/>
            <person name="Imamovic A."/>
            <person name="Larimer J."/>
            <person name="McCowan C."/>
            <person name="Murphy C."/>
            <person name="Neiman D."/>
            <person name="Pearson M."/>
            <person name="Priest M."/>
            <person name="Roberts A."/>
            <person name="Saif S."/>
            <person name="Shea T."/>
            <person name="Sisk P."/>
            <person name="Sykes S."/>
            <person name="Wortman J."/>
            <person name="Nusbaum C."/>
            <person name="Birren B."/>
        </authorList>
    </citation>
    <scope>NUCLEOTIDE SEQUENCE [LARGE SCALE GENOMIC DNA]</scope>
    <source>
        <strain evidence="1 2">ANC 3862</strain>
    </source>
</reference>
<evidence type="ECO:0000313" key="2">
    <source>
        <dbReference type="Proteomes" id="UP000013248"/>
    </source>
</evidence>